<gene>
    <name evidence="3" type="primary">LOC115621608</name>
</gene>
<evidence type="ECO:0000259" key="1">
    <source>
        <dbReference type="PROSITE" id="PS50105"/>
    </source>
</evidence>
<accession>A0A6J2T2L5</accession>
<dbReference type="InterPro" id="IPR051725">
    <property type="entry name" value="SAM-SH3_domain_protein"/>
</dbReference>
<dbReference type="PANTHER" id="PTHR12301">
    <property type="entry name" value="SAM-DOMAIN, SH3 AND NUCLEAR LOCALIZATION SIGNALS PROTEIN RELATED"/>
    <property type="match status" value="1"/>
</dbReference>
<dbReference type="Pfam" id="PF00536">
    <property type="entry name" value="SAM_1"/>
    <property type="match status" value="1"/>
</dbReference>
<dbReference type="OrthoDB" id="7862313at2759"/>
<dbReference type="SUPFAM" id="SSF47769">
    <property type="entry name" value="SAM/Pointed domain"/>
    <property type="match status" value="1"/>
</dbReference>
<dbReference type="Proteomes" id="UP000504634">
    <property type="component" value="Unplaced"/>
</dbReference>
<evidence type="ECO:0000313" key="3">
    <source>
        <dbReference type="RefSeq" id="XP_030371161.1"/>
    </source>
</evidence>
<reference evidence="3" key="1">
    <citation type="submission" date="2025-08" db="UniProtKB">
        <authorList>
            <consortium name="RefSeq"/>
        </authorList>
    </citation>
    <scope>IDENTIFICATION</scope>
    <source>
        <strain evidence="3">11010-0011.00</strain>
        <tissue evidence="3">Whole body</tissue>
    </source>
</reference>
<dbReference type="Gene3D" id="1.10.150.50">
    <property type="entry name" value="Transcription Factor, Ets-1"/>
    <property type="match status" value="1"/>
</dbReference>
<dbReference type="RefSeq" id="XP_030371161.1">
    <property type="nucleotide sequence ID" value="XM_030515301.1"/>
</dbReference>
<protein>
    <submittedName>
        <fullName evidence="3">Uncharacterized protein LOC115621608</fullName>
    </submittedName>
</protein>
<dbReference type="GeneID" id="115621608"/>
<feature type="domain" description="SAM" evidence="1">
    <location>
        <begin position="6"/>
        <end position="65"/>
    </location>
</feature>
<dbReference type="InterPro" id="IPR013761">
    <property type="entry name" value="SAM/pointed_sf"/>
</dbReference>
<evidence type="ECO:0000313" key="2">
    <source>
        <dbReference type="Proteomes" id="UP000504634"/>
    </source>
</evidence>
<proteinExistence type="predicted"/>
<dbReference type="InterPro" id="IPR001660">
    <property type="entry name" value="SAM"/>
</dbReference>
<dbReference type="PROSITE" id="PS50105">
    <property type="entry name" value="SAM_DOMAIN"/>
    <property type="match status" value="1"/>
</dbReference>
<organism evidence="2 3">
    <name type="scientific">Drosophila lebanonensis</name>
    <name type="common">Fruit fly</name>
    <name type="synonym">Scaptodrosophila lebanonensis</name>
    <dbReference type="NCBI Taxonomy" id="7225"/>
    <lineage>
        <taxon>Eukaryota</taxon>
        <taxon>Metazoa</taxon>
        <taxon>Ecdysozoa</taxon>
        <taxon>Arthropoda</taxon>
        <taxon>Hexapoda</taxon>
        <taxon>Insecta</taxon>
        <taxon>Pterygota</taxon>
        <taxon>Neoptera</taxon>
        <taxon>Endopterygota</taxon>
        <taxon>Diptera</taxon>
        <taxon>Brachycera</taxon>
        <taxon>Muscomorpha</taxon>
        <taxon>Ephydroidea</taxon>
        <taxon>Drosophilidae</taxon>
        <taxon>Scaptodrosophila</taxon>
    </lineage>
</organism>
<dbReference type="PANTHER" id="PTHR12301:SF8">
    <property type="entry name" value="STERILE ALPHA MOTIF DOMAIN-CONTAINING PROTEIN 5"/>
    <property type="match status" value="1"/>
</dbReference>
<keyword evidence="2" id="KW-1185">Reference proteome</keyword>
<sequence length="248" mass="28128">MCRHAVRDWLVQLTMEKYMLRMADRGYDTIAMCKLLTPFDLLQMNITDESHRKLLMDGVHMLRNSAEQFICSEPCELHGDELNMDLFKTAEDDELDARVSFYAIVLNADISAGEDWSADSISIESSLPPSPPPTSRSTSLPKFECKQLISKSTQPTLSKSKSWPKFERMQWSEHYEPSFKSMASEMHSPKANAGYICSACPHLKFPTASALEEHVADESNGAEPIEHEKGEPLVEYFEKLVIEEIDSD</sequence>
<dbReference type="AlphaFoldDB" id="A0A6J2T2L5"/>
<name>A0A6J2T2L5_DROLE</name>